<reference evidence="1" key="2">
    <citation type="submission" date="2013-09" db="EMBL/GenBank/DDBJ databases">
        <title>Draft genome sequence of Anaerotruncus colihominis(DSM 17241).</title>
        <authorList>
            <person name="Sudarsanam P."/>
            <person name="Ley R."/>
            <person name="Guruge J."/>
            <person name="Turnbaugh P.J."/>
            <person name="Mahowald M."/>
            <person name="Liep D."/>
            <person name="Gordon J."/>
        </authorList>
    </citation>
    <scope>NUCLEOTIDE SEQUENCE</scope>
    <source>
        <strain evidence="1">DSM 17241</strain>
    </source>
</reference>
<gene>
    <name evidence="1" type="ORF">ANACOL_02872</name>
</gene>
<sequence>MRRCSPIRYSHETRTIAGVKPEDTYLIDGGRREIITQRGSWPLREVSLDGASIKRPLVLKKVIRLLRLLWLK</sequence>
<dbReference type="HOGENOM" id="CLU_2713509_0_0_9"/>
<dbReference type="AlphaFoldDB" id="B0PE83"/>
<dbReference type="EMBL" id="ABGD02000024">
    <property type="protein sequence ID" value="EDS10272.1"/>
    <property type="molecule type" value="Genomic_DNA"/>
</dbReference>
<name>B0PE83_9FIRM</name>
<protein>
    <submittedName>
        <fullName evidence="1">Uncharacterized protein</fullName>
    </submittedName>
</protein>
<reference evidence="1" key="1">
    <citation type="submission" date="2007-11" db="EMBL/GenBank/DDBJ databases">
        <authorList>
            <person name="Fulton L."/>
            <person name="Clifton S."/>
            <person name="Fulton B."/>
            <person name="Xu J."/>
            <person name="Minx P."/>
            <person name="Pepin K.H."/>
            <person name="Johnson M."/>
            <person name="Thiruvilangam P."/>
            <person name="Bhonagiri V."/>
            <person name="Nash W.E."/>
            <person name="Mardis E.R."/>
            <person name="Wilson R.K."/>
        </authorList>
    </citation>
    <scope>NUCLEOTIDE SEQUENCE [LARGE SCALE GENOMIC DNA]</scope>
    <source>
        <strain evidence="1">DSM 17241</strain>
    </source>
</reference>
<keyword evidence="2" id="KW-1185">Reference proteome</keyword>
<evidence type="ECO:0000313" key="2">
    <source>
        <dbReference type="Proteomes" id="UP000003803"/>
    </source>
</evidence>
<accession>B0PE83</accession>
<dbReference type="eggNOG" id="ENOG50342SH">
    <property type="taxonomic scope" value="Bacteria"/>
</dbReference>
<dbReference type="Proteomes" id="UP000003803">
    <property type="component" value="Unassembled WGS sequence"/>
</dbReference>
<comment type="caution">
    <text evidence="1">The sequence shown here is derived from an EMBL/GenBank/DDBJ whole genome shotgun (WGS) entry which is preliminary data.</text>
</comment>
<proteinExistence type="predicted"/>
<evidence type="ECO:0000313" key="1">
    <source>
        <dbReference type="EMBL" id="EDS10272.1"/>
    </source>
</evidence>
<organism evidence="1 2">
    <name type="scientific">Anaerotruncus colihominis DSM 17241</name>
    <dbReference type="NCBI Taxonomy" id="445972"/>
    <lineage>
        <taxon>Bacteria</taxon>
        <taxon>Bacillati</taxon>
        <taxon>Bacillota</taxon>
        <taxon>Clostridia</taxon>
        <taxon>Eubacteriales</taxon>
        <taxon>Oscillospiraceae</taxon>
        <taxon>Anaerotruncus</taxon>
    </lineage>
</organism>